<accession>A0ABQ6GM83</accession>
<dbReference type="Proteomes" id="UP001157186">
    <property type="component" value="Unassembled WGS sequence"/>
</dbReference>
<dbReference type="RefSeq" id="WP_284242511.1">
    <property type="nucleotide sequence ID" value="NZ_BSST01000001.1"/>
</dbReference>
<keyword evidence="1" id="KW-1133">Transmembrane helix</keyword>
<evidence type="ECO:0000256" key="1">
    <source>
        <dbReference type="SAM" id="Phobius"/>
    </source>
</evidence>
<name>A0ABQ6GM83_9GAMM</name>
<proteinExistence type="predicted"/>
<sequence>MLEVYLSISIIIGLIIIYDGYLIIKNQGVIGIGQFAMITSTIEFLWAIVSIVALFALEFQNWQVLIPALYITHNILGWVYGFWLESKSPTEKIDKVVVPLWYAKFGFNFGVVFTFGCVLVQYHMYS</sequence>
<feature type="transmembrane region" description="Helical" evidence="1">
    <location>
        <begin position="36"/>
        <end position="56"/>
    </location>
</feature>
<evidence type="ECO:0000313" key="3">
    <source>
        <dbReference type="Proteomes" id="UP001157186"/>
    </source>
</evidence>
<protein>
    <submittedName>
        <fullName evidence="2">Uncharacterized protein</fullName>
    </submittedName>
</protein>
<keyword evidence="1" id="KW-0812">Transmembrane</keyword>
<feature type="transmembrane region" description="Helical" evidence="1">
    <location>
        <begin position="62"/>
        <end position="84"/>
    </location>
</feature>
<keyword evidence="1" id="KW-0472">Membrane</keyword>
<feature type="transmembrane region" description="Helical" evidence="1">
    <location>
        <begin position="6"/>
        <end position="24"/>
    </location>
</feature>
<organism evidence="2 3">
    <name type="scientific">Thalassotalea insulae</name>
    <dbReference type="NCBI Taxonomy" id="2056778"/>
    <lineage>
        <taxon>Bacteria</taxon>
        <taxon>Pseudomonadati</taxon>
        <taxon>Pseudomonadota</taxon>
        <taxon>Gammaproteobacteria</taxon>
        <taxon>Alteromonadales</taxon>
        <taxon>Colwelliaceae</taxon>
        <taxon>Thalassotalea</taxon>
    </lineage>
</organism>
<keyword evidence="3" id="KW-1185">Reference proteome</keyword>
<evidence type="ECO:0000313" key="2">
    <source>
        <dbReference type="EMBL" id="GLX76724.1"/>
    </source>
</evidence>
<comment type="caution">
    <text evidence="2">The sequence shown here is derived from an EMBL/GenBank/DDBJ whole genome shotgun (WGS) entry which is preliminary data.</text>
</comment>
<dbReference type="EMBL" id="BSST01000001">
    <property type="protein sequence ID" value="GLX76724.1"/>
    <property type="molecule type" value="Genomic_DNA"/>
</dbReference>
<feature type="transmembrane region" description="Helical" evidence="1">
    <location>
        <begin position="105"/>
        <end position="125"/>
    </location>
</feature>
<reference evidence="2 3" key="1">
    <citation type="submission" date="2023-03" db="EMBL/GenBank/DDBJ databases">
        <title>Draft genome sequence of Thalassotalea insulae KCTC 62186T.</title>
        <authorList>
            <person name="Sawabe T."/>
        </authorList>
    </citation>
    <scope>NUCLEOTIDE SEQUENCE [LARGE SCALE GENOMIC DNA]</scope>
    <source>
        <strain evidence="2 3">KCTC 62186</strain>
    </source>
</reference>
<gene>
    <name evidence="2" type="ORF">tinsulaeT_00640</name>
</gene>